<gene>
    <name evidence="10" type="ORF">DIATSA_LOCUS9925</name>
</gene>
<evidence type="ECO:0000256" key="2">
    <source>
        <dbReference type="ARBA" id="ARBA00006661"/>
    </source>
</evidence>
<dbReference type="OrthoDB" id="5576441at2759"/>
<dbReference type="EMBL" id="OU893335">
    <property type="protein sequence ID" value="CAG9792390.1"/>
    <property type="molecule type" value="Genomic_DNA"/>
</dbReference>
<feature type="compositionally biased region" description="Low complexity" evidence="8">
    <location>
        <begin position="828"/>
        <end position="837"/>
    </location>
</feature>
<evidence type="ECO:0000256" key="5">
    <source>
        <dbReference type="ARBA" id="ARBA00023204"/>
    </source>
</evidence>
<accession>A0A9N9R9N9</accession>
<evidence type="ECO:0000256" key="9">
    <source>
        <dbReference type="SAM" id="Phobius"/>
    </source>
</evidence>
<dbReference type="AlphaFoldDB" id="A0A9N9R9N9"/>
<dbReference type="GO" id="GO:0006281">
    <property type="term" value="P:DNA repair"/>
    <property type="evidence" value="ECO:0007669"/>
    <property type="project" value="UniProtKB-KW"/>
</dbReference>
<reference evidence="10" key="2">
    <citation type="submission" date="2022-10" db="EMBL/GenBank/DDBJ databases">
        <authorList>
            <consortium name="ENA_rothamsted_submissions"/>
            <consortium name="culmorum"/>
            <person name="King R."/>
        </authorList>
    </citation>
    <scope>NUCLEOTIDE SEQUENCE</scope>
</reference>
<comment type="subcellular location">
    <subcellularLocation>
        <location evidence="1">Nucleus</location>
    </subcellularLocation>
</comment>
<feature type="region of interest" description="Disordered" evidence="8">
    <location>
        <begin position="161"/>
        <end position="193"/>
    </location>
</feature>
<name>A0A9N9R9N9_9NEOP</name>
<keyword evidence="9" id="KW-0472">Membrane</keyword>
<keyword evidence="11" id="KW-1185">Reference proteome</keyword>
<feature type="transmembrane region" description="Helical" evidence="9">
    <location>
        <begin position="82"/>
        <end position="104"/>
    </location>
</feature>
<feature type="compositionally biased region" description="Basic and acidic residues" evidence="8">
    <location>
        <begin position="816"/>
        <end position="827"/>
    </location>
</feature>
<evidence type="ECO:0000256" key="8">
    <source>
        <dbReference type="SAM" id="MobiDB-lite"/>
    </source>
</evidence>
<evidence type="ECO:0000313" key="10">
    <source>
        <dbReference type="EMBL" id="CAG9792390.1"/>
    </source>
</evidence>
<sequence>MGLTAATVARVARCRAAGAVVGVLPGTAGMHGDLNSVLPMEPSTLPIMQKFTYSLEKENMAIGVDTSKWKPRKIKGTPAAKFRNVLAFGILGFGIASGLFFHFAKVTENLRKAAEVLYEDPIEEVERRLMIASGLPNSPKVKSKYFSFTRNHVMDESLSAFQEKKSARTGPKTNEKPSSSSTKVKKTKHIKGQKDIRTALKSNKHELLKYTEEFDKVCKESGLDVDTEQLLLAVALSKSLQKIDSLEEVSTSNACSQRSGKIRSTLQEYGFTVPEIKISRKSQKCRKNFKLLLSTETEKQQIISDRYAQILFNNSDFYIDNHNKLINCNKNLYFKATNIPYSEIKNNDAFYIDNLVEKSLSNGSLLRNWSDIPGRPSSPTDYKNLKMDFSEIECSQDELDIVLSGSLKSTKNIIKNKVQTSVSRRETISDKLNLNNDIGGTDFEVFVPYDNIVLHAGKETGTLNDEHYTPSGSSVLDKMSDIISNVARSCSPDIFDDESSIADNRENKHFVYAELIDNIIKDNSTPCELIDLTQNTDDVIDKSLKSSENTNFTRRHSNDVMEITECVAYSIPLNLDNKILNEDRKLMPTKENPNSISQLSHSSNKTKRISNDYMEITDCVIKKSISEQDMKRSIDLTQISDEDNVHETINGIPISCELKNPLANESMNESLDDTIILNDNEIHSDKHCQIVSLQTHENELSENGLDVNVTNVLDKNTYSIKRNQTFFDEFEVNHSEVNVENNTSVVLNICKGNEDKIDLTQSSDSSSEGSVKESDLIKFNLSGHGNKDEVSVDYDDLYDMIQERRIASSNNSNISHESKVTKHEDPNSSKASSQSSNQNSIAFEVIDQELNYSLNISKCEIPLDNFGCISFMDHSSKIENSKKSQGTIKSPVDESMTNSFLPDVDIKQSTAYIKPIPNKTPERDLTKTKIISVTPACSDYIIKADVTPMLDYASMSTPEMNKELDKYGLKPFKRKQAVQLLNHLYNQTHPLIQSSSEAISSPPKKRKSSKTSPRKCSNSPIKNFEACNKENHLYNITNDVPDIVTIECSEEDWVFPKREKAKIHSCRVPLHIALHNYISCRRSLREAILRYEPVNIDDIHKGLVAIGFRYDPKELLRFMDKKCITVKTADNNARNKR</sequence>
<evidence type="ECO:0000256" key="4">
    <source>
        <dbReference type="ARBA" id="ARBA00023172"/>
    </source>
</evidence>
<dbReference type="CDD" id="cd22999">
    <property type="entry name" value="SAP_SLX4"/>
    <property type="match status" value="1"/>
</dbReference>
<dbReference type="Pfam" id="PF09494">
    <property type="entry name" value="Slx4"/>
    <property type="match status" value="1"/>
</dbReference>
<protein>
    <recommendedName>
        <fullName evidence="7">Structure-specific endonuclease subunit SLX4</fullName>
    </recommendedName>
</protein>
<keyword evidence="6" id="KW-0539">Nucleus</keyword>
<dbReference type="PANTHER" id="PTHR21541:SF3">
    <property type="entry name" value="STRUCTURE-SPECIFIC ENDONUCLEASE SUBUNIT SLX4"/>
    <property type="match status" value="1"/>
</dbReference>
<dbReference type="GO" id="GO:0006260">
    <property type="term" value="P:DNA replication"/>
    <property type="evidence" value="ECO:0007669"/>
    <property type="project" value="InterPro"/>
</dbReference>
<comment type="similarity">
    <text evidence="2">Belongs to the SLX4 family.</text>
</comment>
<feature type="region of interest" description="Disordered" evidence="8">
    <location>
        <begin position="808"/>
        <end position="837"/>
    </location>
</feature>
<evidence type="ECO:0000256" key="3">
    <source>
        <dbReference type="ARBA" id="ARBA00022763"/>
    </source>
</evidence>
<dbReference type="GO" id="GO:0033557">
    <property type="term" value="C:Slx1-Slx4 complex"/>
    <property type="evidence" value="ECO:0007669"/>
    <property type="project" value="InterPro"/>
</dbReference>
<evidence type="ECO:0000313" key="11">
    <source>
        <dbReference type="Proteomes" id="UP001153714"/>
    </source>
</evidence>
<dbReference type="GO" id="GO:0000712">
    <property type="term" value="P:resolution of meiotic recombination intermediates"/>
    <property type="evidence" value="ECO:0007669"/>
    <property type="project" value="TreeGrafter"/>
</dbReference>
<organism evidence="10 11">
    <name type="scientific">Diatraea saccharalis</name>
    <name type="common">sugarcane borer</name>
    <dbReference type="NCBI Taxonomy" id="40085"/>
    <lineage>
        <taxon>Eukaryota</taxon>
        <taxon>Metazoa</taxon>
        <taxon>Ecdysozoa</taxon>
        <taxon>Arthropoda</taxon>
        <taxon>Hexapoda</taxon>
        <taxon>Insecta</taxon>
        <taxon>Pterygota</taxon>
        <taxon>Neoptera</taxon>
        <taxon>Endopterygota</taxon>
        <taxon>Lepidoptera</taxon>
        <taxon>Glossata</taxon>
        <taxon>Ditrysia</taxon>
        <taxon>Pyraloidea</taxon>
        <taxon>Crambidae</taxon>
        <taxon>Crambinae</taxon>
        <taxon>Diatraea</taxon>
    </lineage>
</organism>
<dbReference type="PANTHER" id="PTHR21541">
    <property type="entry name" value="BTB POZ DOMAIN CONTAINING 12"/>
    <property type="match status" value="1"/>
</dbReference>
<evidence type="ECO:0000256" key="6">
    <source>
        <dbReference type="ARBA" id="ARBA00023242"/>
    </source>
</evidence>
<keyword evidence="5" id="KW-0234">DNA repair</keyword>
<evidence type="ECO:0000256" key="7">
    <source>
        <dbReference type="ARBA" id="ARBA00029496"/>
    </source>
</evidence>
<dbReference type="InterPro" id="IPR018574">
    <property type="entry name" value="Structure-sp_endonuc_su_Slx4"/>
</dbReference>
<keyword evidence="4" id="KW-0233">DNA recombination</keyword>
<evidence type="ECO:0000256" key="1">
    <source>
        <dbReference type="ARBA" id="ARBA00004123"/>
    </source>
</evidence>
<keyword evidence="3" id="KW-0227">DNA damage</keyword>
<keyword evidence="9" id="KW-1133">Transmembrane helix</keyword>
<feature type="region of interest" description="Disordered" evidence="8">
    <location>
        <begin position="992"/>
        <end position="1018"/>
    </location>
</feature>
<keyword evidence="9" id="KW-0812">Transmembrane</keyword>
<feature type="compositionally biased region" description="Basic residues" evidence="8">
    <location>
        <begin position="1003"/>
        <end position="1013"/>
    </location>
</feature>
<dbReference type="Proteomes" id="UP001153714">
    <property type="component" value="Chromosome 4"/>
</dbReference>
<reference evidence="10" key="1">
    <citation type="submission" date="2021-12" db="EMBL/GenBank/DDBJ databases">
        <authorList>
            <person name="King R."/>
        </authorList>
    </citation>
    <scope>NUCLEOTIDE SEQUENCE</scope>
</reference>
<proteinExistence type="inferred from homology"/>